<evidence type="ECO:0000256" key="1">
    <source>
        <dbReference type="ARBA" id="ARBA00001946"/>
    </source>
</evidence>
<evidence type="ECO:0000313" key="14">
    <source>
        <dbReference type="Proteomes" id="UP000296034"/>
    </source>
</evidence>
<evidence type="ECO:0000256" key="5">
    <source>
        <dbReference type="ARBA" id="ARBA00022842"/>
    </source>
</evidence>
<dbReference type="GO" id="GO:0106350">
    <property type="term" value="F:all-trans-octaprenyl-diphosphate synthase activity"/>
    <property type="evidence" value="ECO:0007669"/>
    <property type="project" value="UniProtKB-EC"/>
</dbReference>
<dbReference type="PANTHER" id="PTHR12001">
    <property type="entry name" value="GERANYLGERANYL PYROPHOSPHATE SYNTHASE"/>
    <property type="match status" value="1"/>
</dbReference>
<evidence type="ECO:0000256" key="10">
    <source>
        <dbReference type="ARBA" id="ARBA00079637"/>
    </source>
</evidence>
<evidence type="ECO:0000256" key="3">
    <source>
        <dbReference type="ARBA" id="ARBA00022679"/>
    </source>
</evidence>
<dbReference type="NCBIfam" id="NF008140">
    <property type="entry name" value="PRK10888.1"/>
    <property type="match status" value="1"/>
</dbReference>
<dbReference type="CDD" id="cd00685">
    <property type="entry name" value="Trans_IPPS_HT"/>
    <property type="match status" value="1"/>
</dbReference>
<dbReference type="PANTHER" id="PTHR12001:SF69">
    <property type="entry name" value="ALL TRANS-POLYPRENYL-DIPHOSPHATE SYNTHASE PDSS1"/>
    <property type="match status" value="1"/>
</dbReference>
<organism evidence="13 14">
    <name type="scientific">Candidatus Pantoea edessiphila</name>
    <dbReference type="NCBI Taxonomy" id="2044610"/>
    <lineage>
        <taxon>Bacteria</taxon>
        <taxon>Pseudomonadati</taxon>
        <taxon>Pseudomonadota</taxon>
        <taxon>Gammaproteobacteria</taxon>
        <taxon>Enterobacterales</taxon>
        <taxon>Erwiniaceae</taxon>
        <taxon>Pantoea</taxon>
    </lineage>
</organism>
<dbReference type="SFLD" id="SFLDS00005">
    <property type="entry name" value="Isoprenoid_Synthase_Type_I"/>
    <property type="match status" value="1"/>
</dbReference>
<keyword evidence="4" id="KW-0479">Metal-binding</keyword>
<comment type="caution">
    <text evidence="13">The sequence shown here is derived from an EMBL/GenBank/DDBJ whole genome shotgun (WGS) entry which is preliminary data.</text>
</comment>
<keyword evidence="3 12" id="KW-0808">Transferase</keyword>
<dbReference type="PROSITE" id="PS00723">
    <property type="entry name" value="POLYPRENYL_SYNTHASE_1"/>
    <property type="match status" value="1"/>
</dbReference>
<name>A0A2P5SY85_9GAMM</name>
<dbReference type="SUPFAM" id="SSF48576">
    <property type="entry name" value="Terpenoid synthases"/>
    <property type="match status" value="1"/>
</dbReference>
<evidence type="ECO:0000313" key="13">
    <source>
        <dbReference type="EMBL" id="PPI87294.1"/>
    </source>
</evidence>
<evidence type="ECO:0000256" key="8">
    <source>
        <dbReference type="ARBA" id="ARBA00066511"/>
    </source>
</evidence>
<dbReference type="RefSeq" id="WP_136131699.1">
    <property type="nucleotide sequence ID" value="NZ_PDKS01000002.1"/>
</dbReference>
<dbReference type="GO" id="GO:0046872">
    <property type="term" value="F:metal ion binding"/>
    <property type="evidence" value="ECO:0007669"/>
    <property type="project" value="UniProtKB-KW"/>
</dbReference>
<comment type="catalytic activity">
    <reaction evidence="6">
        <text>5 isopentenyl diphosphate + (2E,6E)-farnesyl diphosphate = all-trans-octaprenyl diphosphate + 5 diphosphate</text>
        <dbReference type="Rhea" id="RHEA:27798"/>
        <dbReference type="ChEBI" id="CHEBI:33019"/>
        <dbReference type="ChEBI" id="CHEBI:57711"/>
        <dbReference type="ChEBI" id="CHEBI:128769"/>
        <dbReference type="ChEBI" id="CHEBI:175763"/>
        <dbReference type="EC" id="2.5.1.90"/>
    </reaction>
</comment>
<reference evidence="13 14" key="1">
    <citation type="journal article" date="2018" name="Genome Biol. Evol.">
        <title>Cladogenesis and Genomic Streamlining in Extracellular Endosymbionts of Tropical Stink Bugs.</title>
        <authorList>
            <person name="Otero-Bravo A."/>
            <person name="Goffredi S."/>
            <person name="Sabree Z.L."/>
        </authorList>
    </citation>
    <scope>NUCLEOTIDE SEQUENCE [LARGE SCALE GENOMIC DNA]</scope>
    <source>
        <strain evidence="13 14">SoET</strain>
    </source>
</reference>
<evidence type="ECO:0000256" key="7">
    <source>
        <dbReference type="ARBA" id="ARBA00055029"/>
    </source>
</evidence>
<evidence type="ECO:0000256" key="4">
    <source>
        <dbReference type="ARBA" id="ARBA00022723"/>
    </source>
</evidence>
<dbReference type="GO" id="GO:0008299">
    <property type="term" value="P:isoprenoid biosynthetic process"/>
    <property type="evidence" value="ECO:0007669"/>
    <property type="project" value="InterPro"/>
</dbReference>
<sequence>MNLEQINKLIQREMNDVNQIIISNLDSNVSLINKLGLHIINSGGKRIRPIIAILSARSVDYQGKLHITNAALIEFIHTATLLHDDVVDKSCMRRGKITANIEFGNSYSVLVGDLMYAKAFQIMASIGSMKIVSLISKAIHIIIEGEVLQLINCKNLNISEEDYMNVIYNKTACLFEIAAQSSAIISNADSIKEKALKKYGMHLGIAFQLIDDILDYCSNNKKLGKNIGNDLKEGKITLPLLHAIKNSTSQQKKIIYESIIEGNNIPFMQPIYNIMKQYGSLEWTRIRAEQEAKKAIYALNFLPKSPWRTALKAIANISINRNY</sequence>
<comment type="similarity">
    <text evidence="2 12">Belongs to the FPP/GGPP synthase family.</text>
</comment>
<proteinExistence type="inferred from homology"/>
<comment type="cofactor">
    <cofactor evidence="1">
        <name>Mg(2+)</name>
        <dbReference type="ChEBI" id="CHEBI:18420"/>
    </cofactor>
</comment>
<dbReference type="EMBL" id="PDKS01000002">
    <property type="protein sequence ID" value="PPI87294.1"/>
    <property type="molecule type" value="Genomic_DNA"/>
</dbReference>
<dbReference type="Pfam" id="PF00348">
    <property type="entry name" value="polyprenyl_synt"/>
    <property type="match status" value="1"/>
</dbReference>
<comment type="function">
    <text evidence="7">Supplies octaprenyl diphosphate, the precursor for the side chain of the isoprenoid quinones ubiquinone and menaquinone.</text>
</comment>
<evidence type="ECO:0000256" key="11">
    <source>
        <dbReference type="ARBA" id="ARBA00083124"/>
    </source>
</evidence>
<evidence type="ECO:0000256" key="6">
    <source>
        <dbReference type="ARBA" id="ARBA00051506"/>
    </source>
</evidence>
<dbReference type="Gene3D" id="1.10.600.10">
    <property type="entry name" value="Farnesyl Diphosphate Synthase"/>
    <property type="match status" value="1"/>
</dbReference>
<accession>A0A2P5SY85</accession>
<dbReference type="InterPro" id="IPR000092">
    <property type="entry name" value="Polyprenyl_synt"/>
</dbReference>
<keyword evidence="5" id="KW-0460">Magnesium</keyword>
<dbReference type="PROSITE" id="PS00444">
    <property type="entry name" value="POLYPRENYL_SYNTHASE_2"/>
    <property type="match status" value="1"/>
</dbReference>
<dbReference type="AlphaFoldDB" id="A0A2P5SY85"/>
<dbReference type="EC" id="2.5.1.90" evidence="8"/>
<gene>
    <name evidence="13" type="ORF">CRV11_02070</name>
</gene>
<dbReference type="Proteomes" id="UP000296034">
    <property type="component" value="Unassembled WGS sequence"/>
</dbReference>
<dbReference type="FunFam" id="1.10.600.10:FF:000002">
    <property type="entry name" value="Octaprenyl diphosphate synthase"/>
    <property type="match status" value="1"/>
</dbReference>
<dbReference type="InterPro" id="IPR008949">
    <property type="entry name" value="Isoprenoid_synthase_dom_sf"/>
</dbReference>
<dbReference type="InterPro" id="IPR033749">
    <property type="entry name" value="Polyprenyl_synt_CS"/>
</dbReference>
<protein>
    <recommendedName>
        <fullName evidence="9">Octaprenyl diphosphate synthase</fullName>
        <ecNumber evidence="8">2.5.1.90</ecNumber>
    </recommendedName>
    <alternativeName>
        <fullName evidence="11">All-trans-octaprenyl-diphosphate synthase</fullName>
    </alternativeName>
    <alternativeName>
        <fullName evidence="10">Octaprenyl pyrophosphate synthase</fullName>
    </alternativeName>
</protein>
<dbReference type="OrthoDB" id="9805316at2"/>
<evidence type="ECO:0000256" key="9">
    <source>
        <dbReference type="ARBA" id="ARBA00072473"/>
    </source>
</evidence>
<evidence type="ECO:0000256" key="12">
    <source>
        <dbReference type="RuleBase" id="RU004466"/>
    </source>
</evidence>
<evidence type="ECO:0000256" key="2">
    <source>
        <dbReference type="ARBA" id="ARBA00006706"/>
    </source>
</evidence>